<dbReference type="Pfam" id="PF16934">
    <property type="entry name" value="Mersacidin"/>
    <property type="match status" value="1"/>
</dbReference>
<dbReference type="Proteomes" id="UP000286773">
    <property type="component" value="Unassembled WGS sequence"/>
</dbReference>
<proteinExistence type="predicted"/>
<name>A0A430APD3_9ENTE</name>
<sequence>MSEQIMEKVVGEKFEDLTIAEMVKVQGSGDVNPDSIVSFFATLASGTQLVRTLKGHC</sequence>
<dbReference type="InterPro" id="IPR027632">
    <property type="entry name" value="Lant_2_A2"/>
</dbReference>
<dbReference type="GO" id="GO:0050830">
    <property type="term" value="P:defense response to Gram-positive bacterium"/>
    <property type="evidence" value="ECO:0007669"/>
    <property type="project" value="InterPro"/>
</dbReference>
<evidence type="ECO:0000313" key="1">
    <source>
        <dbReference type="EMBL" id="RSU09959.1"/>
    </source>
</evidence>
<gene>
    <name evidence="1" type="ORF">CBF27_11730</name>
</gene>
<protein>
    <submittedName>
        <fullName evidence="1">Type 2 lantibiotic</fullName>
    </submittedName>
</protein>
<organism evidence="1 2">
    <name type="scientific">Vagococcus acidifermentans</name>
    <dbReference type="NCBI Taxonomy" id="564710"/>
    <lineage>
        <taxon>Bacteria</taxon>
        <taxon>Bacillati</taxon>
        <taxon>Bacillota</taxon>
        <taxon>Bacilli</taxon>
        <taxon>Lactobacillales</taxon>
        <taxon>Enterococcaceae</taxon>
        <taxon>Vagococcus</taxon>
    </lineage>
</organism>
<keyword evidence="2" id="KW-1185">Reference proteome</keyword>
<accession>A0A430APD3</accession>
<dbReference type="EMBL" id="NGKC01000015">
    <property type="protein sequence ID" value="RSU09959.1"/>
    <property type="molecule type" value="Genomic_DNA"/>
</dbReference>
<reference evidence="1 2" key="1">
    <citation type="submission" date="2017-05" db="EMBL/GenBank/DDBJ databases">
        <title>Vagococcus spp. assemblies.</title>
        <authorList>
            <person name="Gulvik C.A."/>
        </authorList>
    </citation>
    <scope>NUCLEOTIDE SEQUENCE [LARGE SCALE GENOMIC DNA]</scope>
    <source>
        <strain evidence="1 2">LMG 24798</strain>
    </source>
</reference>
<comment type="caution">
    <text evidence="1">The sequence shown here is derived from an EMBL/GenBank/DDBJ whole genome shotgun (WGS) entry which is preliminary data.</text>
</comment>
<dbReference type="RefSeq" id="WP_126814545.1">
    <property type="nucleotide sequence ID" value="NZ_NGKC01000015.1"/>
</dbReference>
<dbReference type="NCBIfam" id="TIGR03893">
    <property type="entry name" value="lant_SP_1948"/>
    <property type="match status" value="1"/>
</dbReference>
<evidence type="ECO:0000313" key="2">
    <source>
        <dbReference type="Proteomes" id="UP000286773"/>
    </source>
</evidence>
<dbReference type="AlphaFoldDB" id="A0A430APD3"/>
<dbReference type="OrthoDB" id="2666389at2"/>